<keyword evidence="3 8" id="KW-0690">Ribosome biogenesis</keyword>
<dbReference type="SUPFAM" id="SSF52540">
    <property type="entry name" value="P-loop containing nucleoside triphosphate hydrolases"/>
    <property type="match status" value="2"/>
</dbReference>
<keyword evidence="5 8" id="KW-0547">Nucleotide-binding</keyword>
<dbReference type="GO" id="GO:0042254">
    <property type="term" value="P:ribosome biogenesis"/>
    <property type="evidence" value="ECO:0007669"/>
    <property type="project" value="UniProtKB-KW"/>
</dbReference>
<dbReference type="InterPro" id="IPR032859">
    <property type="entry name" value="KH_dom-like"/>
</dbReference>
<dbReference type="Gene3D" id="3.40.50.300">
    <property type="entry name" value="P-loop containing nucleotide triphosphate hydrolases"/>
    <property type="match status" value="2"/>
</dbReference>
<dbReference type="InterPro" id="IPR015946">
    <property type="entry name" value="KH_dom-like_a/b"/>
</dbReference>
<dbReference type="PANTHER" id="PTHR43834">
    <property type="entry name" value="GTPASE DER"/>
    <property type="match status" value="1"/>
</dbReference>
<organism evidence="12 13">
    <name type="scientific">Desulfoprunum benzoelyticum</name>
    <dbReference type="NCBI Taxonomy" id="1506996"/>
    <lineage>
        <taxon>Bacteria</taxon>
        <taxon>Pseudomonadati</taxon>
        <taxon>Thermodesulfobacteriota</taxon>
        <taxon>Desulfobulbia</taxon>
        <taxon>Desulfobulbales</taxon>
        <taxon>Desulfobulbaceae</taxon>
        <taxon>Desulfoprunum</taxon>
    </lineage>
</organism>
<dbReference type="Proteomes" id="UP000539642">
    <property type="component" value="Unassembled WGS sequence"/>
</dbReference>
<evidence type="ECO:0000313" key="13">
    <source>
        <dbReference type="Proteomes" id="UP000539642"/>
    </source>
</evidence>
<evidence type="ECO:0000256" key="3">
    <source>
        <dbReference type="ARBA" id="ARBA00022517"/>
    </source>
</evidence>
<evidence type="ECO:0000256" key="1">
    <source>
        <dbReference type="ARBA" id="ARBA00008279"/>
    </source>
</evidence>
<feature type="domain" description="EngA-type G" evidence="11">
    <location>
        <begin position="185"/>
        <end position="360"/>
    </location>
</feature>
<dbReference type="PRINTS" id="PR00326">
    <property type="entry name" value="GTP1OBG"/>
</dbReference>
<keyword evidence="6 8" id="KW-0342">GTP-binding</keyword>
<sequence>MPTSSCPIVALVGRPNVGKSTLFNRITRSRKALVDPTPGVTRDRHYDRVVWEDHPFILVDTGGIDDNPDDALVSHIREQALAAIDEADIILFLMDGRTGLTPADHAVVDILRRTDKPIFHVVNKIDGPEHEQELLAPFYELGIERLWALSAEHIYGFRTLMDALGTVLAERTVDEIVIDLPEDTVKVAFLGRPNVGKSSMINQIVGEERMVVSEISGTTRDSVDTLLVRGRYSYLLIDTAGIRRKGKTTEKLEKFSILKSLAALERCDVAVVLIDAGEGMTEQDTRIIGYALEQGRGLIVLVNKWDLVAGDKKRQEEVLAAVGQALPFLGFAPLLTVSALTGYGIKRLFPVIGSVYRQFKAKFTTAALNRLLREAVEEHSPPIYKNKRLKFYYTSQIGTCPPKFVIMTNSSKGVHFSYERYLVNRFRQGLGLDKVPIRIFFRDKTEQREKE</sequence>
<feature type="binding site" evidence="8">
    <location>
        <begin position="238"/>
        <end position="242"/>
    </location>
    <ligand>
        <name>GTP</name>
        <dbReference type="ChEBI" id="CHEBI:37565"/>
        <label>2</label>
    </ligand>
</feature>
<dbReference type="PANTHER" id="PTHR43834:SF6">
    <property type="entry name" value="GTPASE DER"/>
    <property type="match status" value="1"/>
</dbReference>
<dbReference type="Pfam" id="PF01926">
    <property type="entry name" value="MMR_HSR1"/>
    <property type="match status" value="2"/>
</dbReference>
<dbReference type="InterPro" id="IPR016484">
    <property type="entry name" value="GTPase_Der"/>
</dbReference>
<feature type="binding site" evidence="8">
    <location>
        <begin position="191"/>
        <end position="198"/>
    </location>
    <ligand>
        <name>GTP</name>
        <dbReference type="ChEBI" id="CHEBI:37565"/>
        <label>2</label>
    </ligand>
</feature>
<proteinExistence type="inferred from homology"/>
<feature type="binding site" evidence="8">
    <location>
        <begin position="303"/>
        <end position="306"/>
    </location>
    <ligand>
        <name>GTP</name>
        <dbReference type="ChEBI" id="CHEBI:37565"/>
        <label>2</label>
    </ligand>
</feature>
<evidence type="ECO:0000256" key="6">
    <source>
        <dbReference type="ARBA" id="ARBA00023134"/>
    </source>
</evidence>
<evidence type="ECO:0000256" key="8">
    <source>
        <dbReference type="HAMAP-Rule" id="MF_00195"/>
    </source>
</evidence>
<evidence type="ECO:0000256" key="10">
    <source>
        <dbReference type="RuleBase" id="RU004481"/>
    </source>
</evidence>
<dbReference type="GO" id="GO:0005525">
    <property type="term" value="F:GTP binding"/>
    <property type="evidence" value="ECO:0007669"/>
    <property type="project" value="UniProtKB-UniRule"/>
</dbReference>
<evidence type="ECO:0000256" key="4">
    <source>
        <dbReference type="ARBA" id="ARBA00022737"/>
    </source>
</evidence>
<dbReference type="FunFam" id="3.40.50.300:FF:000040">
    <property type="entry name" value="GTPase Der"/>
    <property type="match status" value="1"/>
</dbReference>
<dbReference type="RefSeq" id="WP_183347664.1">
    <property type="nucleotide sequence ID" value="NZ_JACHEO010000001.1"/>
</dbReference>
<dbReference type="GO" id="GO:0043022">
    <property type="term" value="F:ribosome binding"/>
    <property type="evidence" value="ECO:0007669"/>
    <property type="project" value="TreeGrafter"/>
</dbReference>
<dbReference type="CDD" id="cd01895">
    <property type="entry name" value="EngA2"/>
    <property type="match status" value="1"/>
</dbReference>
<comment type="caution">
    <text evidence="12">The sequence shown here is derived from an EMBL/GenBank/DDBJ whole genome shotgun (WGS) entry which is preliminary data.</text>
</comment>
<dbReference type="PROSITE" id="PS51712">
    <property type="entry name" value="G_ENGA"/>
    <property type="match status" value="2"/>
</dbReference>
<dbReference type="CDD" id="cd01894">
    <property type="entry name" value="EngA1"/>
    <property type="match status" value="1"/>
</dbReference>
<comment type="similarity">
    <text evidence="1 8 9 10">Belongs to the TRAFAC class TrmE-Era-EngA-EngB-Septin-like GTPase superfamily. EngA (Der) GTPase family.</text>
</comment>
<dbReference type="EMBL" id="JACHEO010000001">
    <property type="protein sequence ID" value="MBB5346641.1"/>
    <property type="molecule type" value="Genomic_DNA"/>
</dbReference>
<evidence type="ECO:0000256" key="9">
    <source>
        <dbReference type="PROSITE-ProRule" id="PRU01049"/>
    </source>
</evidence>
<dbReference type="InterPro" id="IPR027417">
    <property type="entry name" value="P-loop_NTPase"/>
</dbReference>
<protein>
    <recommendedName>
        <fullName evidence="2 8">GTPase Der</fullName>
    </recommendedName>
    <alternativeName>
        <fullName evidence="7 8">GTP-binding protein EngA</fullName>
    </alternativeName>
</protein>
<dbReference type="FunFam" id="3.40.50.300:FF:000057">
    <property type="entry name" value="GTPase Der"/>
    <property type="match status" value="1"/>
</dbReference>
<dbReference type="Pfam" id="PF14714">
    <property type="entry name" value="KH_dom-like"/>
    <property type="match status" value="1"/>
</dbReference>
<keyword evidence="13" id="KW-1185">Reference proteome</keyword>
<dbReference type="HAMAP" id="MF_00195">
    <property type="entry name" value="GTPase_Der"/>
    <property type="match status" value="1"/>
</dbReference>
<feature type="binding site" evidence="8">
    <location>
        <begin position="13"/>
        <end position="20"/>
    </location>
    <ligand>
        <name>GTP</name>
        <dbReference type="ChEBI" id="CHEBI:37565"/>
        <label>1</label>
    </ligand>
</feature>
<gene>
    <name evidence="8" type="primary">der</name>
    <name evidence="12" type="ORF">HNQ81_000348</name>
</gene>
<feature type="domain" description="EngA-type G" evidence="11">
    <location>
        <begin position="7"/>
        <end position="172"/>
    </location>
</feature>
<name>A0A840V097_9BACT</name>
<feature type="binding site" evidence="8">
    <location>
        <begin position="60"/>
        <end position="64"/>
    </location>
    <ligand>
        <name>GTP</name>
        <dbReference type="ChEBI" id="CHEBI:37565"/>
        <label>1</label>
    </ligand>
</feature>
<evidence type="ECO:0000256" key="7">
    <source>
        <dbReference type="ARBA" id="ARBA00032345"/>
    </source>
</evidence>
<feature type="binding site" evidence="8">
    <location>
        <begin position="123"/>
        <end position="126"/>
    </location>
    <ligand>
        <name>GTP</name>
        <dbReference type="ChEBI" id="CHEBI:37565"/>
        <label>1</label>
    </ligand>
</feature>
<dbReference type="Gene3D" id="3.30.300.20">
    <property type="match status" value="1"/>
</dbReference>
<evidence type="ECO:0000256" key="5">
    <source>
        <dbReference type="ARBA" id="ARBA00022741"/>
    </source>
</evidence>
<evidence type="ECO:0000256" key="2">
    <source>
        <dbReference type="ARBA" id="ARBA00020953"/>
    </source>
</evidence>
<evidence type="ECO:0000259" key="11">
    <source>
        <dbReference type="PROSITE" id="PS51712"/>
    </source>
</evidence>
<comment type="subunit">
    <text evidence="8">Associates with the 50S ribosomal subunit.</text>
</comment>
<dbReference type="NCBIfam" id="TIGR00231">
    <property type="entry name" value="small_GTP"/>
    <property type="match status" value="2"/>
</dbReference>
<dbReference type="InterPro" id="IPR006073">
    <property type="entry name" value="GTP-bd"/>
</dbReference>
<evidence type="ECO:0000313" key="12">
    <source>
        <dbReference type="EMBL" id="MBB5346641.1"/>
    </source>
</evidence>
<dbReference type="FunFam" id="3.30.300.20:FF:000004">
    <property type="entry name" value="GTPase Der"/>
    <property type="match status" value="1"/>
</dbReference>
<dbReference type="PIRSF" id="PIRSF006485">
    <property type="entry name" value="GTP-binding_EngA"/>
    <property type="match status" value="1"/>
</dbReference>
<comment type="function">
    <text evidence="8 10">GTPase that plays an essential role in the late steps of ribosome biogenesis.</text>
</comment>
<dbReference type="AlphaFoldDB" id="A0A840V097"/>
<keyword evidence="4 10" id="KW-0677">Repeat</keyword>
<dbReference type="NCBIfam" id="TIGR03594">
    <property type="entry name" value="GTPase_EngA"/>
    <property type="match status" value="1"/>
</dbReference>
<accession>A0A840V097</accession>
<reference evidence="12 13" key="1">
    <citation type="submission" date="2020-08" db="EMBL/GenBank/DDBJ databases">
        <title>Genomic Encyclopedia of Type Strains, Phase IV (KMG-IV): sequencing the most valuable type-strain genomes for metagenomic binning, comparative biology and taxonomic classification.</title>
        <authorList>
            <person name="Goeker M."/>
        </authorList>
    </citation>
    <scope>NUCLEOTIDE SEQUENCE [LARGE SCALE GENOMIC DNA]</scope>
    <source>
        <strain evidence="12 13">DSM 28570</strain>
    </source>
</reference>
<dbReference type="InterPro" id="IPR031166">
    <property type="entry name" value="G_ENGA"/>
</dbReference>
<dbReference type="InterPro" id="IPR005225">
    <property type="entry name" value="Small_GTP-bd"/>
</dbReference>